<dbReference type="EMBL" id="FUXZ01000010">
    <property type="protein sequence ID" value="SKA69060.1"/>
    <property type="molecule type" value="Genomic_DNA"/>
</dbReference>
<dbReference type="RefSeq" id="WP_159444351.1">
    <property type="nucleotide sequence ID" value="NZ_FUXZ01000010.1"/>
</dbReference>
<dbReference type="Pfam" id="PF08281">
    <property type="entry name" value="Sigma70_r4_2"/>
    <property type="match status" value="1"/>
</dbReference>
<dbReference type="InterPro" id="IPR013249">
    <property type="entry name" value="RNA_pol_sigma70_r4_t2"/>
</dbReference>
<dbReference type="GO" id="GO:0003677">
    <property type="term" value="F:DNA binding"/>
    <property type="evidence" value="ECO:0007669"/>
    <property type="project" value="InterPro"/>
</dbReference>
<organism evidence="7 8">
    <name type="scientific">Eubacterium uniforme</name>
    <dbReference type="NCBI Taxonomy" id="39495"/>
    <lineage>
        <taxon>Bacteria</taxon>
        <taxon>Bacillati</taxon>
        <taxon>Bacillota</taxon>
        <taxon>Clostridia</taxon>
        <taxon>Eubacteriales</taxon>
        <taxon>Eubacteriaceae</taxon>
        <taxon>Eubacterium</taxon>
    </lineage>
</organism>
<dbReference type="InterPro" id="IPR014284">
    <property type="entry name" value="RNA_pol_sigma-70_dom"/>
</dbReference>
<dbReference type="Pfam" id="PF04542">
    <property type="entry name" value="Sigma70_r2"/>
    <property type="match status" value="1"/>
</dbReference>
<comment type="similarity">
    <text evidence="1">Belongs to the sigma-70 factor family. ECF subfamily.</text>
</comment>
<dbReference type="STRING" id="39495.SAMN02745111_01752"/>
<dbReference type="Gene3D" id="1.10.1740.10">
    <property type="match status" value="1"/>
</dbReference>
<evidence type="ECO:0000256" key="3">
    <source>
        <dbReference type="ARBA" id="ARBA00023082"/>
    </source>
</evidence>
<dbReference type="GO" id="GO:0006352">
    <property type="term" value="P:DNA-templated transcription initiation"/>
    <property type="evidence" value="ECO:0007669"/>
    <property type="project" value="InterPro"/>
</dbReference>
<dbReference type="Proteomes" id="UP000190814">
    <property type="component" value="Unassembled WGS sequence"/>
</dbReference>
<evidence type="ECO:0000313" key="7">
    <source>
        <dbReference type="EMBL" id="SKA69060.1"/>
    </source>
</evidence>
<sequence length="171" mass="20474">MEMNEKNMDLERAIDLYGNALYRSCFLMIKNKEDSEDILQEVFFKYMTRKKEFASIEHEKAWLFKVCQNKCRNFLRFHKKHACVPFEEVEQNIVSNNYESVEDKEELEQIYNLSSKLQSVVILYYIEGYNIEEVSKILGISVSATKKRLQRAREELRILIGNSKEELKFEY</sequence>
<name>A0A1T4VVM4_9FIRM</name>
<dbReference type="InterPro" id="IPR039425">
    <property type="entry name" value="RNA_pol_sigma-70-like"/>
</dbReference>
<feature type="domain" description="RNA polymerase sigma-70 region 2" evidence="5">
    <location>
        <begin position="15"/>
        <end position="79"/>
    </location>
</feature>
<keyword evidence="3" id="KW-0731">Sigma factor</keyword>
<keyword evidence="2" id="KW-0805">Transcription regulation</keyword>
<dbReference type="NCBIfam" id="TIGR02937">
    <property type="entry name" value="sigma70-ECF"/>
    <property type="match status" value="1"/>
</dbReference>
<dbReference type="InterPro" id="IPR013325">
    <property type="entry name" value="RNA_pol_sigma_r2"/>
</dbReference>
<reference evidence="7 8" key="1">
    <citation type="submission" date="2017-02" db="EMBL/GenBank/DDBJ databases">
        <authorList>
            <person name="Peterson S.W."/>
        </authorList>
    </citation>
    <scope>NUCLEOTIDE SEQUENCE [LARGE SCALE GENOMIC DNA]</scope>
    <source>
        <strain evidence="7 8">ATCC 35992</strain>
    </source>
</reference>
<dbReference type="OrthoDB" id="9795666at2"/>
<accession>A0A1T4VVM4</accession>
<evidence type="ECO:0000256" key="2">
    <source>
        <dbReference type="ARBA" id="ARBA00023015"/>
    </source>
</evidence>
<dbReference type="SUPFAM" id="SSF88659">
    <property type="entry name" value="Sigma3 and sigma4 domains of RNA polymerase sigma factors"/>
    <property type="match status" value="1"/>
</dbReference>
<dbReference type="InterPro" id="IPR013324">
    <property type="entry name" value="RNA_pol_sigma_r3/r4-like"/>
</dbReference>
<protein>
    <submittedName>
        <fullName evidence="7">RNA polymerase sigma-70 factor, ECF subfamily</fullName>
    </submittedName>
</protein>
<dbReference type="PANTHER" id="PTHR43133">
    <property type="entry name" value="RNA POLYMERASE ECF-TYPE SIGMA FACTO"/>
    <property type="match status" value="1"/>
</dbReference>
<evidence type="ECO:0000313" key="8">
    <source>
        <dbReference type="Proteomes" id="UP000190814"/>
    </source>
</evidence>
<dbReference type="SUPFAM" id="SSF88946">
    <property type="entry name" value="Sigma2 domain of RNA polymerase sigma factors"/>
    <property type="match status" value="1"/>
</dbReference>
<evidence type="ECO:0000259" key="6">
    <source>
        <dbReference type="Pfam" id="PF08281"/>
    </source>
</evidence>
<gene>
    <name evidence="7" type="ORF">SAMN02745111_01752</name>
</gene>
<dbReference type="InterPro" id="IPR036388">
    <property type="entry name" value="WH-like_DNA-bd_sf"/>
</dbReference>
<dbReference type="CDD" id="cd06171">
    <property type="entry name" value="Sigma70_r4"/>
    <property type="match status" value="1"/>
</dbReference>
<proteinExistence type="inferred from homology"/>
<evidence type="ECO:0000256" key="1">
    <source>
        <dbReference type="ARBA" id="ARBA00010641"/>
    </source>
</evidence>
<feature type="domain" description="RNA polymerase sigma factor 70 region 4 type 2" evidence="6">
    <location>
        <begin position="112"/>
        <end position="156"/>
    </location>
</feature>
<dbReference type="InterPro" id="IPR007627">
    <property type="entry name" value="RNA_pol_sigma70_r2"/>
</dbReference>
<evidence type="ECO:0000259" key="5">
    <source>
        <dbReference type="Pfam" id="PF04542"/>
    </source>
</evidence>
<dbReference type="GO" id="GO:0016987">
    <property type="term" value="F:sigma factor activity"/>
    <property type="evidence" value="ECO:0007669"/>
    <property type="project" value="UniProtKB-KW"/>
</dbReference>
<evidence type="ECO:0000256" key="4">
    <source>
        <dbReference type="ARBA" id="ARBA00023163"/>
    </source>
</evidence>
<keyword evidence="8" id="KW-1185">Reference proteome</keyword>
<dbReference type="PANTHER" id="PTHR43133:SF51">
    <property type="entry name" value="RNA POLYMERASE SIGMA FACTOR"/>
    <property type="match status" value="1"/>
</dbReference>
<dbReference type="Gene3D" id="1.10.10.10">
    <property type="entry name" value="Winged helix-like DNA-binding domain superfamily/Winged helix DNA-binding domain"/>
    <property type="match status" value="1"/>
</dbReference>
<dbReference type="AlphaFoldDB" id="A0A1T4VVM4"/>
<keyword evidence="4" id="KW-0804">Transcription</keyword>